<feature type="domain" description="Peptidase C45 hydrolase" evidence="1">
    <location>
        <begin position="10"/>
        <end position="127"/>
    </location>
</feature>
<dbReference type="PANTHER" id="PTHR12994:SF17">
    <property type="entry name" value="LD30995P"/>
    <property type="match status" value="1"/>
</dbReference>
<dbReference type="InterPro" id="IPR005322">
    <property type="entry name" value="Peptidase_C69"/>
</dbReference>
<dbReference type="Proteomes" id="UP000019678">
    <property type="component" value="Unassembled WGS sequence"/>
</dbReference>
<name>A0A017T333_9BACT</name>
<reference evidence="2 3" key="1">
    <citation type="submission" date="2013-05" db="EMBL/GenBank/DDBJ databases">
        <title>Genome assembly of Chondromyces apiculatus DSM 436.</title>
        <authorList>
            <person name="Sharma G."/>
            <person name="Khatri I."/>
            <person name="Kaur C."/>
            <person name="Mayilraj S."/>
            <person name="Subramanian S."/>
        </authorList>
    </citation>
    <scope>NUCLEOTIDE SEQUENCE [LARGE SCALE GENOMIC DNA]</scope>
    <source>
        <strain evidence="2 3">DSM 436</strain>
    </source>
</reference>
<evidence type="ECO:0000313" key="2">
    <source>
        <dbReference type="EMBL" id="EYF03260.1"/>
    </source>
</evidence>
<dbReference type="AlphaFoldDB" id="A0A017T333"/>
<gene>
    <name evidence="2" type="ORF">CAP_5764</name>
</gene>
<sequence length="416" mass="44921">MCDTVVVVEDQRVLFAKNSDRDPNEAQLLEWQTAREHVEGAEVRCTWLTIPQVRRTHAVLLSRPFWMWGAEMGANEHGVVVGNEAVFTRAPLAASGLTGMDLLRLALERAGTAEEAVGVIQGLLAAHGQGGGCGHEDRGFTYHNSFLVADPGGAFVLETAGREVAVEVVTGGVRSISNGLTIADFAARHADPVRTAVSRCRVRRARSEHLARSAWGVADLMWLLRDHGEGRRSPAYSAASGGMGAACMHAGGLLANAQTTASWVAELSPGGVSHWVTGTAAPCTGLFKPVRVGEPLDLGTAPTDCADARSLWWRHERLHREVMRDPARLLPLYTAERDAVEARWVLEPPAPAEAFSEAETLLGRWEQRVAAAGYGAAPRDVRPAWVKRYWEKRNTWAGVRSSPTARGPGPGYAPDP</sequence>
<dbReference type="GO" id="GO:0006508">
    <property type="term" value="P:proteolysis"/>
    <property type="evidence" value="ECO:0007669"/>
    <property type="project" value="InterPro"/>
</dbReference>
<accession>A0A017T333</accession>
<dbReference type="STRING" id="1192034.CAP_5764"/>
<protein>
    <recommendedName>
        <fullName evidence="1">Peptidase C45 hydrolase domain-containing protein</fullName>
    </recommendedName>
</protein>
<dbReference type="EMBL" id="ASRX01000049">
    <property type="protein sequence ID" value="EYF03260.1"/>
    <property type="molecule type" value="Genomic_DNA"/>
</dbReference>
<proteinExistence type="predicted"/>
<dbReference type="Gene3D" id="3.60.60.10">
    <property type="entry name" value="Penicillin V Acylase, Chain A"/>
    <property type="match status" value="1"/>
</dbReference>
<dbReference type="OrthoDB" id="5147328at2"/>
<dbReference type="PANTHER" id="PTHR12994">
    <property type="entry name" value="SECERNIN"/>
    <property type="match status" value="1"/>
</dbReference>
<dbReference type="InterPro" id="IPR005079">
    <property type="entry name" value="Peptidase_C45_hydrolase"/>
</dbReference>
<keyword evidence="3" id="KW-1185">Reference proteome</keyword>
<comment type="caution">
    <text evidence="2">The sequence shown here is derived from an EMBL/GenBank/DDBJ whole genome shotgun (WGS) entry which is preliminary data.</text>
</comment>
<dbReference type="RefSeq" id="WP_052376081.1">
    <property type="nucleotide sequence ID" value="NZ_ASRX01000049.1"/>
</dbReference>
<evidence type="ECO:0000313" key="3">
    <source>
        <dbReference type="Proteomes" id="UP000019678"/>
    </source>
</evidence>
<dbReference type="eggNOG" id="COG4690">
    <property type="taxonomic scope" value="Bacteria"/>
</dbReference>
<evidence type="ECO:0000259" key="1">
    <source>
        <dbReference type="Pfam" id="PF03417"/>
    </source>
</evidence>
<dbReference type="GO" id="GO:0016805">
    <property type="term" value="F:dipeptidase activity"/>
    <property type="evidence" value="ECO:0007669"/>
    <property type="project" value="InterPro"/>
</dbReference>
<organism evidence="2 3">
    <name type="scientific">Chondromyces apiculatus DSM 436</name>
    <dbReference type="NCBI Taxonomy" id="1192034"/>
    <lineage>
        <taxon>Bacteria</taxon>
        <taxon>Pseudomonadati</taxon>
        <taxon>Myxococcota</taxon>
        <taxon>Polyangia</taxon>
        <taxon>Polyangiales</taxon>
        <taxon>Polyangiaceae</taxon>
        <taxon>Chondromyces</taxon>
    </lineage>
</organism>
<dbReference type="GO" id="GO:0070004">
    <property type="term" value="F:cysteine-type exopeptidase activity"/>
    <property type="evidence" value="ECO:0007669"/>
    <property type="project" value="InterPro"/>
</dbReference>
<dbReference type="Pfam" id="PF03417">
    <property type="entry name" value="AAT"/>
    <property type="match status" value="1"/>
</dbReference>